<dbReference type="eggNOG" id="COG0586">
    <property type="taxonomic scope" value="Bacteria"/>
</dbReference>
<keyword evidence="5 6" id="KW-0472">Membrane</keyword>
<dbReference type="InterPro" id="IPR051311">
    <property type="entry name" value="DedA_domain"/>
</dbReference>
<evidence type="ECO:0000313" key="7">
    <source>
        <dbReference type="EMBL" id="BAH38672.1"/>
    </source>
</evidence>
<dbReference type="AlphaFoldDB" id="C1A8W2"/>
<dbReference type="EMBL" id="AP009153">
    <property type="protein sequence ID" value="BAH38672.1"/>
    <property type="molecule type" value="Genomic_DNA"/>
</dbReference>
<organism evidence="7 8">
    <name type="scientific">Gemmatimonas aurantiaca (strain DSM 14586 / JCM 11422 / NBRC 100505 / T-27)</name>
    <dbReference type="NCBI Taxonomy" id="379066"/>
    <lineage>
        <taxon>Bacteria</taxon>
        <taxon>Pseudomonadati</taxon>
        <taxon>Gemmatimonadota</taxon>
        <taxon>Gemmatimonadia</taxon>
        <taxon>Gemmatimonadales</taxon>
        <taxon>Gemmatimonadaceae</taxon>
        <taxon>Gemmatimonas</taxon>
    </lineage>
</organism>
<keyword evidence="8" id="KW-1185">Reference proteome</keyword>
<evidence type="ECO:0000256" key="4">
    <source>
        <dbReference type="ARBA" id="ARBA00022989"/>
    </source>
</evidence>
<dbReference type="HOGENOM" id="CLU_044208_1_1_0"/>
<evidence type="ECO:0000256" key="2">
    <source>
        <dbReference type="ARBA" id="ARBA00022475"/>
    </source>
</evidence>
<feature type="transmembrane region" description="Helical" evidence="6">
    <location>
        <begin position="103"/>
        <end position="124"/>
    </location>
</feature>
<feature type="transmembrane region" description="Helical" evidence="6">
    <location>
        <begin position="136"/>
        <end position="158"/>
    </location>
</feature>
<feature type="transmembrane region" description="Helical" evidence="6">
    <location>
        <begin position="178"/>
        <end position="195"/>
    </location>
</feature>
<keyword evidence="2" id="KW-1003">Cell membrane</keyword>
<dbReference type="PANTHER" id="PTHR42709">
    <property type="entry name" value="ALKALINE PHOSPHATASE LIKE PROTEIN"/>
    <property type="match status" value="1"/>
</dbReference>
<feature type="transmembrane region" description="Helical" evidence="6">
    <location>
        <begin position="54"/>
        <end position="74"/>
    </location>
</feature>
<dbReference type="Proteomes" id="UP000002209">
    <property type="component" value="Chromosome"/>
</dbReference>
<evidence type="ECO:0000256" key="3">
    <source>
        <dbReference type="ARBA" id="ARBA00022692"/>
    </source>
</evidence>
<feature type="transmembrane region" description="Helical" evidence="6">
    <location>
        <begin position="20"/>
        <end position="47"/>
    </location>
</feature>
<reference evidence="8" key="1">
    <citation type="submission" date="2006-03" db="EMBL/GenBank/DDBJ databases">
        <title>Complete genome sequence of Gemmatimonas aurantiaca T-27 that represents a novel phylum Gemmatimonadetes.</title>
        <authorList>
            <person name="Takasaki K."/>
            <person name="Ichikawa N."/>
            <person name="Miura H."/>
            <person name="Matsushita S."/>
            <person name="Watanabe Y."/>
            <person name="Oguchi A."/>
            <person name="Ankai A."/>
            <person name="Yashiro I."/>
            <person name="Takahashi M."/>
            <person name="Terui Y."/>
            <person name="Fukui S."/>
            <person name="Yokoyama H."/>
            <person name="Tanikawa S."/>
            <person name="Hanada S."/>
            <person name="Kamagata Y."/>
            <person name="Fujita N."/>
        </authorList>
    </citation>
    <scope>NUCLEOTIDE SEQUENCE [LARGE SCALE GENOMIC DNA]</scope>
    <source>
        <strain evidence="8">T-27 / DSM 14586 / JCM 11422 / NBRC 100505</strain>
    </source>
</reference>
<evidence type="ECO:0000256" key="6">
    <source>
        <dbReference type="SAM" id="Phobius"/>
    </source>
</evidence>
<evidence type="ECO:0000256" key="1">
    <source>
        <dbReference type="ARBA" id="ARBA00004651"/>
    </source>
</evidence>
<evidence type="ECO:0000256" key="5">
    <source>
        <dbReference type="ARBA" id="ARBA00023136"/>
    </source>
</evidence>
<name>C1A8W2_GEMAT</name>
<dbReference type="PANTHER" id="PTHR42709:SF6">
    <property type="entry name" value="UNDECAPRENYL PHOSPHATE TRANSPORTER A"/>
    <property type="match status" value="1"/>
</dbReference>
<dbReference type="STRING" id="379066.GAU_1630"/>
<accession>C1A8W2</accession>
<sequence length="207" mass="22041">MLELLDWLTSLPDPLMYGAIMLAAFAENVFPPLPADTVIALGAFVAARGNGTALGVWSATMVGNIGGAMFMYWIGHRYGLPWLSRRFPALLPPDMSERFANRFATQGMFAVVVSRFLPAVRAVVPPVAGALGIGAVRAGIAMSLASGAWYGLVCLLAFRAGANAEAVLIRIAGQQRMIGAIAVGIALVVALVWWWRTRGRRSEAPDA</sequence>
<proteinExistence type="predicted"/>
<dbReference type="GO" id="GO:0005886">
    <property type="term" value="C:plasma membrane"/>
    <property type="evidence" value="ECO:0007669"/>
    <property type="project" value="UniProtKB-SubCell"/>
</dbReference>
<protein>
    <submittedName>
        <fullName evidence="7">Hypothetical membrane protein</fullName>
    </submittedName>
</protein>
<comment type="subcellular location">
    <subcellularLocation>
        <location evidence="1">Cell membrane</location>
        <topology evidence="1">Multi-pass membrane protein</topology>
    </subcellularLocation>
</comment>
<dbReference type="RefSeq" id="WP_012683119.1">
    <property type="nucleotide sequence ID" value="NC_012489.1"/>
</dbReference>
<keyword evidence="4 6" id="KW-1133">Transmembrane helix</keyword>
<gene>
    <name evidence="7" type="ordered locus">GAU_1630</name>
</gene>
<evidence type="ECO:0000313" key="8">
    <source>
        <dbReference type="Proteomes" id="UP000002209"/>
    </source>
</evidence>
<dbReference type="KEGG" id="gau:GAU_1630"/>
<keyword evidence="3 6" id="KW-0812">Transmembrane</keyword>
<dbReference type="OrthoDB" id="9813426at2"/>